<feature type="transmembrane region" description="Helical" evidence="1">
    <location>
        <begin position="35"/>
        <end position="59"/>
    </location>
</feature>
<accession>A0ABV8WRC0</accession>
<name>A0ABV8WRC0_9BACI</name>
<keyword evidence="1" id="KW-0812">Transmembrane</keyword>
<proteinExistence type="predicted"/>
<dbReference type="RefSeq" id="WP_390249165.1">
    <property type="nucleotide sequence ID" value="NZ_JBHSDT010000002.1"/>
</dbReference>
<reference evidence="3" key="1">
    <citation type="journal article" date="2019" name="Int. J. Syst. Evol. Microbiol.">
        <title>The Global Catalogue of Microorganisms (GCM) 10K type strain sequencing project: providing services to taxonomists for standard genome sequencing and annotation.</title>
        <authorList>
            <consortium name="The Broad Institute Genomics Platform"/>
            <consortium name="The Broad Institute Genome Sequencing Center for Infectious Disease"/>
            <person name="Wu L."/>
            <person name="Ma J."/>
        </authorList>
    </citation>
    <scope>NUCLEOTIDE SEQUENCE [LARGE SCALE GENOMIC DNA]</scope>
    <source>
        <strain evidence="3">CCUG 37865</strain>
    </source>
</reference>
<gene>
    <name evidence="2" type="ORF">ACFOY7_02690</name>
</gene>
<dbReference type="InterPro" id="IPR018770">
    <property type="entry name" value="ChloroindolylP_hydrolase"/>
</dbReference>
<organism evidence="2 3">
    <name type="scientific">Gracilibacillus xinjiangensis</name>
    <dbReference type="NCBI Taxonomy" id="1193282"/>
    <lineage>
        <taxon>Bacteria</taxon>
        <taxon>Bacillati</taxon>
        <taxon>Bacillota</taxon>
        <taxon>Bacilli</taxon>
        <taxon>Bacillales</taxon>
        <taxon>Bacillaceae</taxon>
        <taxon>Gracilibacillus</taxon>
    </lineage>
</organism>
<keyword evidence="3" id="KW-1185">Reference proteome</keyword>
<feature type="transmembrane region" description="Helical" evidence="1">
    <location>
        <begin position="7"/>
        <end position="29"/>
    </location>
</feature>
<protein>
    <submittedName>
        <fullName evidence="2">5-bromo-4-chloroindolyl phosphate hydrolysis family protein</fullName>
    </submittedName>
</protein>
<keyword evidence="1" id="KW-1133">Transmembrane helix</keyword>
<evidence type="ECO:0000256" key="1">
    <source>
        <dbReference type="SAM" id="Phobius"/>
    </source>
</evidence>
<dbReference type="Proteomes" id="UP001595882">
    <property type="component" value="Unassembled WGS sequence"/>
</dbReference>
<dbReference type="Pfam" id="PF10112">
    <property type="entry name" value="Halogen_Hydrol"/>
    <property type="match status" value="1"/>
</dbReference>
<sequence>MYRLLTIIIRIFVAIPVMVATWLVSFFALELSYLYASGLALIGAGLAYWLISVIIYFRFLKKNELKIREYRYIHKNLLEANSKIRRMQRALLSIRHLTFLKEMMELIRITRKIYQVTKKEPKRFYQGEKFYFSHLDSAVELTEKYALLSTQPNKSSEVEQVLYDTRHTIKEMKIIIEKDLYHILSDDLEQLQFEIDFAKHSKK</sequence>
<keyword evidence="1" id="KW-0472">Membrane</keyword>
<evidence type="ECO:0000313" key="2">
    <source>
        <dbReference type="EMBL" id="MFC4402004.1"/>
    </source>
</evidence>
<evidence type="ECO:0000313" key="3">
    <source>
        <dbReference type="Proteomes" id="UP001595882"/>
    </source>
</evidence>
<dbReference type="EMBL" id="JBHSDT010000002">
    <property type="protein sequence ID" value="MFC4402004.1"/>
    <property type="molecule type" value="Genomic_DNA"/>
</dbReference>
<comment type="caution">
    <text evidence="2">The sequence shown here is derived from an EMBL/GenBank/DDBJ whole genome shotgun (WGS) entry which is preliminary data.</text>
</comment>